<proteinExistence type="predicted"/>
<dbReference type="AlphaFoldDB" id="A0A1I6GLY0"/>
<sequence>MRAETRAVAKQQEGRLVRTVLGWYVKTREQMDLGPFASRQEAAHALQRHIRLYRGLNPRTGPATARMHIHDAETCQRSNCCDCLEAKELGLSMAVAS</sequence>
<dbReference type="STRING" id="375760.SAMN04488073_1106"/>
<dbReference type="Pfam" id="PF19837">
    <property type="entry name" value="DUF6316"/>
    <property type="match status" value="1"/>
</dbReference>
<dbReference type="EMBL" id="FOYV01000001">
    <property type="protein sequence ID" value="SFR43129.1"/>
    <property type="molecule type" value="Genomic_DNA"/>
</dbReference>
<name>A0A1I6GLY0_9GAMM</name>
<dbReference type="OrthoDB" id="6199386at2"/>
<evidence type="ECO:0000313" key="3">
    <source>
        <dbReference type="Proteomes" id="UP000199290"/>
    </source>
</evidence>
<organism evidence="2 3">
    <name type="scientific">Marinobacter gudaonensis</name>
    <dbReference type="NCBI Taxonomy" id="375760"/>
    <lineage>
        <taxon>Bacteria</taxon>
        <taxon>Pseudomonadati</taxon>
        <taxon>Pseudomonadota</taxon>
        <taxon>Gammaproteobacteria</taxon>
        <taxon>Pseudomonadales</taxon>
        <taxon>Marinobacteraceae</taxon>
        <taxon>Marinobacter</taxon>
    </lineage>
</organism>
<feature type="domain" description="DUF6316" evidence="1">
    <location>
        <begin position="22"/>
        <end position="52"/>
    </location>
</feature>
<protein>
    <recommendedName>
        <fullName evidence="1">DUF6316 domain-containing protein</fullName>
    </recommendedName>
</protein>
<keyword evidence="3" id="KW-1185">Reference proteome</keyword>
<gene>
    <name evidence="2" type="ORF">SAMN04488073_1106</name>
</gene>
<evidence type="ECO:0000313" key="2">
    <source>
        <dbReference type="EMBL" id="SFR43129.1"/>
    </source>
</evidence>
<dbReference type="RefSeq" id="WP_139229627.1">
    <property type="nucleotide sequence ID" value="NZ_FOYV01000001.1"/>
</dbReference>
<dbReference type="InterPro" id="IPR045630">
    <property type="entry name" value="DUF6316"/>
</dbReference>
<reference evidence="3" key="1">
    <citation type="submission" date="2016-10" db="EMBL/GenBank/DDBJ databases">
        <authorList>
            <person name="Varghese N."/>
            <person name="Submissions S."/>
        </authorList>
    </citation>
    <scope>NUCLEOTIDE SEQUENCE [LARGE SCALE GENOMIC DNA]</scope>
    <source>
        <strain evidence="3">CGMCC 1.6294</strain>
    </source>
</reference>
<evidence type="ECO:0000259" key="1">
    <source>
        <dbReference type="Pfam" id="PF19837"/>
    </source>
</evidence>
<dbReference type="Proteomes" id="UP000199290">
    <property type="component" value="Unassembled WGS sequence"/>
</dbReference>
<accession>A0A1I6GLY0</accession>